<dbReference type="GO" id="GO:0008987">
    <property type="term" value="F:quinolinate synthetase A activity"/>
    <property type="evidence" value="ECO:0007669"/>
    <property type="project" value="InterPro"/>
</dbReference>
<keyword evidence="5" id="KW-0662">Pyridine nucleotide biosynthesis</keyword>
<evidence type="ECO:0000256" key="4">
    <source>
        <dbReference type="ARBA" id="ARBA00022485"/>
    </source>
</evidence>
<gene>
    <name evidence="10" type="ORF">S12H4_38903</name>
</gene>
<feature type="non-terminal residue" evidence="10">
    <location>
        <position position="1"/>
    </location>
</feature>
<dbReference type="Gene3D" id="3.40.50.10800">
    <property type="entry name" value="NadA-like"/>
    <property type="match status" value="1"/>
</dbReference>
<dbReference type="AlphaFoldDB" id="X1SSL7"/>
<dbReference type="GO" id="GO:0046872">
    <property type="term" value="F:metal ion binding"/>
    <property type="evidence" value="ECO:0007669"/>
    <property type="project" value="UniProtKB-KW"/>
</dbReference>
<proteinExistence type="predicted"/>
<dbReference type="PANTHER" id="PTHR30573">
    <property type="entry name" value="QUINOLINATE SYNTHETASE A"/>
    <property type="match status" value="1"/>
</dbReference>
<dbReference type="SUPFAM" id="SSF142754">
    <property type="entry name" value="NadA-like"/>
    <property type="match status" value="1"/>
</dbReference>
<accession>X1SSL7</accession>
<dbReference type="Pfam" id="PF02445">
    <property type="entry name" value="NadA"/>
    <property type="match status" value="1"/>
</dbReference>
<dbReference type="GO" id="GO:0051539">
    <property type="term" value="F:4 iron, 4 sulfur cluster binding"/>
    <property type="evidence" value="ECO:0007669"/>
    <property type="project" value="UniProtKB-KW"/>
</dbReference>
<comment type="pathway">
    <text evidence="2">Cofactor biosynthesis; NAD(+) biosynthesis; quinolinate from iminoaspartate: step 1/1.</text>
</comment>
<dbReference type="EMBL" id="BARW01023459">
    <property type="protein sequence ID" value="GAI95928.1"/>
    <property type="molecule type" value="Genomic_DNA"/>
</dbReference>
<comment type="cofactor">
    <cofactor evidence="1">
        <name>[4Fe-4S] cluster</name>
        <dbReference type="ChEBI" id="CHEBI:49883"/>
    </cofactor>
</comment>
<evidence type="ECO:0000313" key="10">
    <source>
        <dbReference type="EMBL" id="GAI95928.1"/>
    </source>
</evidence>
<evidence type="ECO:0000256" key="2">
    <source>
        <dbReference type="ARBA" id="ARBA00005065"/>
    </source>
</evidence>
<evidence type="ECO:0000256" key="1">
    <source>
        <dbReference type="ARBA" id="ARBA00001966"/>
    </source>
</evidence>
<keyword evidence="7" id="KW-0479">Metal-binding</keyword>
<comment type="caution">
    <text evidence="10">The sequence shown here is derived from an EMBL/GenBank/DDBJ whole genome shotgun (WGS) entry which is preliminary data.</text>
</comment>
<reference evidence="10" key="1">
    <citation type="journal article" date="2014" name="Front. Microbiol.">
        <title>High frequency of phylogenetically diverse reductive dehalogenase-homologous genes in deep subseafloor sedimentary metagenomes.</title>
        <authorList>
            <person name="Kawai M."/>
            <person name="Futagami T."/>
            <person name="Toyoda A."/>
            <person name="Takaki Y."/>
            <person name="Nishi S."/>
            <person name="Hori S."/>
            <person name="Arai W."/>
            <person name="Tsubouchi T."/>
            <person name="Morono Y."/>
            <person name="Uchiyama I."/>
            <person name="Ito T."/>
            <person name="Fujiyama A."/>
            <person name="Inagaki F."/>
            <person name="Takami H."/>
        </authorList>
    </citation>
    <scope>NUCLEOTIDE SEQUENCE</scope>
    <source>
        <strain evidence="10">Expedition CK06-06</strain>
    </source>
</reference>
<evidence type="ECO:0000256" key="6">
    <source>
        <dbReference type="ARBA" id="ARBA00022679"/>
    </source>
</evidence>
<evidence type="ECO:0000256" key="8">
    <source>
        <dbReference type="ARBA" id="ARBA00023004"/>
    </source>
</evidence>
<evidence type="ECO:0000256" key="7">
    <source>
        <dbReference type="ARBA" id="ARBA00022723"/>
    </source>
</evidence>
<sequence length="266" mass="31081">PSSEACCPMAAFLDESMVKKFRLENPGLPVVTYINSTAAVKAESDICCTSSNAVKIVEKISKEFNTNAVLFELIRNISIKCSWVTCLSNFPYRDENSERDYNTLGYFQFEVEYYKDNPSKKESVKPMLIQQVPFILLKVLKEFTNKAENTGLHFDTESPIYIFLTSNKTKPSDIIWNPENIEKYKKVIGYWTEIYSGQWDDYSETLFDKRIQNNLSNRLSELHFIRRNSGFVYMAEENYEKFFKSYMKEFVLDPTPKMRAVLFSLR</sequence>
<dbReference type="GO" id="GO:0034628">
    <property type="term" value="P:'de novo' NAD+ biosynthetic process from L-aspartate"/>
    <property type="evidence" value="ECO:0007669"/>
    <property type="project" value="TreeGrafter"/>
</dbReference>
<protein>
    <recommendedName>
        <fullName evidence="3">quinolinate synthase</fullName>
        <ecNumber evidence="3">2.5.1.72</ecNumber>
    </recommendedName>
</protein>
<evidence type="ECO:0000256" key="3">
    <source>
        <dbReference type="ARBA" id="ARBA00012669"/>
    </source>
</evidence>
<evidence type="ECO:0000256" key="9">
    <source>
        <dbReference type="ARBA" id="ARBA00023014"/>
    </source>
</evidence>
<dbReference type="InterPro" id="IPR036094">
    <property type="entry name" value="NadA_sf"/>
</dbReference>
<dbReference type="UniPathway" id="UPA00253">
    <property type="reaction ID" value="UER00327"/>
</dbReference>
<dbReference type="EC" id="2.5.1.72" evidence="3"/>
<evidence type="ECO:0000256" key="5">
    <source>
        <dbReference type="ARBA" id="ARBA00022642"/>
    </source>
</evidence>
<organism evidence="10">
    <name type="scientific">marine sediment metagenome</name>
    <dbReference type="NCBI Taxonomy" id="412755"/>
    <lineage>
        <taxon>unclassified sequences</taxon>
        <taxon>metagenomes</taxon>
        <taxon>ecological metagenomes</taxon>
    </lineage>
</organism>
<dbReference type="PANTHER" id="PTHR30573:SF0">
    <property type="entry name" value="QUINOLINATE SYNTHASE, CHLOROPLASTIC"/>
    <property type="match status" value="1"/>
</dbReference>
<keyword evidence="4" id="KW-0004">4Fe-4S</keyword>
<keyword evidence="8" id="KW-0408">Iron</keyword>
<keyword evidence="6" id="KW-0808">Transferase</keyword>
<keyword evidence="9" id="KW-0411">Iron-sulfur</keyword>
<name>X1SSL7_9ZZZZ</name>
<feature type="non-terminal residue" evidence="10">
    <location>
        <position position="266"/>
    </location>
</feature>
<dbReference type="InterPro" id="IPR003473">
    <property type="entry name" value="NadA"/>
</dbReference>